<evidence type="ECO:0000259" key="3">
    <source>
        <dbReference type="SMART" id="SM00906"/>
    </source>
</evidence>
<dbReference type="GO" id="GO:0006351">
    <property type="term" value="P:DNA-templated transcription"/>
    <property type="evidence" value="ECO:0007669"/>
    <property type="project" value="InterPro"/>
</dbReference>
<keyword evidence="1" id="KW-0539">Nucleus</keyword>
<dbReference type="SMART" id="SM00906">
    <property type="entry name" value="Fungal_trans"/>
    <property type="match status" value="1"/>
</dbReference>
<dbReference type="GO" id="GO:0005634">
    <property type="term" value="C:nucleus"/>
    <property type="evidence" value="ECO:0007669"/>
    <property type="project" value="TreeGrafter"/>
</dbReference>
<feature type="compositionally biased region" description="Acidic residues" evidence="2">
    <location>
        <begin position="365"/>
        <end position="375"/>
    </location>
</feature>
<feature type="compositionally biased region" description="Low complexity" evidence="2">
    <location>
        <begin position="135"/>
        <end position="147"/>
    </location>
</feature>
<dbReference type="OrthoDB" id="410198at2759"/>
<feature type="compositionally biased region" description="Polar residues" evidence="2">
    <location>
        <begin position="311"/>
        <end position="320"/>
    </location>
</feature>
<protein>
    <recommendedName>
        <fullName evidence="3">Xylanolytic transcriptional activator regulatory domain-containing protein</fullName>
    </recommendedName>
</protein>
<reference evidence="4 5" key="1">
    <citation type="submission" date="2015-01" db="EMBL/GenBank/DDBJ databases">
        <title>The Genome Sequence of Exophiala sideris CBS121828.</title>
        <authorList>
            <consortium name="The Broad Institute Genomics Platform"/>
            <person name="Cuomo C."/>
            <person name="de Hoog S."/>
            <person name="Gorbushina A."/>
            <person name="Stielow B."/>
            <person name="Teixiera M."/>
            <person name="Abouelleil A."/>
            <person name="Chapman S.B."/>
            <person name="Priest M."/>
            <person name="Young S.K."/>
            <person name="Wortman J."/>
            <person name="Nusbaum C."/>
            <person name="Birren B."/>
        </authorList>
    </citation>
    <scope>NUCLEOTIDE SEQUENCE [LARGE SCALE GENOMIC DNA]</scope>
    <source>
        <strain evidence="4 5">CBS 121828</strain>
    </source>
</reference>
<dbReference type="GO" id="GO:0000981">
    <property type="term" value="F:DNA-binding transcription factor activity, RNA polymerase II-specific"/>
    <property type="evidence" value="ECO:0007669"/>
    <property type="project" value="TreeGrafter"/>
</dbReference>
<dbReference type="HOGENOM" id="CLU_304417_0_0_1"/>
<gene>
    <name evidence="4" type="ORF">PV11_00483</name>
</gene>
<feature type="region of interest" description="Disordered" evidence="2">
    <location>
        <begin position="301"/>
        <end position="328"/>
    </location>
</feature>
<feature type="region of interest" description="Disordered" evidence="2">
    <location>
        <begin position="127"/>
        <end position="155"/>
    </location>
</feature>
<accession>A0A0D1YPF6</accession>
<feature type="compositionally biased region" description="Polar residues" evidence="2">
    <location>
        <begin position="379"/>
        <end position="388"/>
    </location>
</feature>
<dbReference type="GO" id="GO:0003677">
    <property type="term" value="F:DNA binding"/>
    <property type="evidence" value="ECO:0007669"/>
    <property type="project" value="InterPro"/>
</dbReference>
<feature type="compositionally biased region" description="Low complexity" evidence="2">
    <location>
        <begin position="389"/>
        <end position="404"/>
    </location>
</feature>
<dbReference type="Gene3D" id="3.40.630.30">
    <property type="match status" value="1"/>
</dbReference>
<dbReference type="EMBL" id="KN846951">
    <property type="protein sequence ID" value="KIV84717.1"/>
    <property type="molecule type" value="Genomic_DNA"/>
</dbReference>
<proteinExistence type="predicted"/>
<dbReference type="Proteomes" id="UP000053599">
    <property type="component" value="Unassembled WGS sequence"/>
</dbReference>
<feature type="domain" description="Xylanolytic transcriptional activator regulatory" evidence="3">
    <location>
        <begin position="560"/>
        <end position="635"/>
    </location>
</feature>
<dbReference type="PANTHER" id="PTHR31644:SF1">
    <property type="entry name" value="ZN(II)2CYS6 TRANSCRIPTION FACTOR (EUROFUNG)"/>
    <property type="match status" value="1"/>
</dbReference>
<name>A0A0D1YPF6_9EURO</name>
<dbReference type="STRING" id="1016849.A0A0D1YPF6"/>
<dbReference type="InterPro" id="IPR052780">
    <property type="entry name" value="AAA_Catabolism_Regulators"/>
</dbReference>
<dbReference type="AlphaFoldDB" id="A0A0D1YPF6"/>
<evidence type="ECO:0000256" key="2">
    <source>
        <dbReference type="SAM" id="MobiDB-lite"/>
    </source>
</evidence>
<dbReference type="PANTHER" id="PTHR31644">
    <property type="entry name" value="TRANSCRIPTIONAL ACTIVATOR ARO80-RELATED"/>
    <property type="match status" value="1"/>
</dbReference>
<dbReference type="GO" id="GO:0008270">
    <property type="term" value="F:zinc ion binding"/>
    <property type="evidence" value="ECO:0007669"/>
    <property type="project" value="InterPro"/>
</dbReference>
<evidence type="ECO:0000313" key="4">
    <source>
        <dbReference type="EMBL" id="KIV84717.1"/>
    </source>
</evidence>
<dbReference type="InterPro" id="IPR007219">
    <property type="entry name" value="XnlR_reg_dom"/>
</dbReference>
<dbReference type="CDD" id="cd12148">
    <property type="entry name" value="fungal_TF_MHR"/>
    <property type="match status" value="1"/>
</dbReference>
<sequence length="976" mass="107732">MTATTTTNSPDKAFLDKFISLLSRSYLTTPLTTAFITEIDHTPSSANRAEVITPERLSKHFTLGITAAAKSNVVLIENESFTAAALWEPPDFCGIPPAQARRDPGPILQEFRSAARKLKAKYLSLPDQGPHSYDQPAAPSQSSGGPSEDPYPADFNKDIDFETRPFYHLAILARDPDLDSKKSFAAAKACLEPFLKKAKEEDVPVWLETASEASKREYEDLGFKVCEEVIIGKGRVNTKGWPQEGGEGVAKCEFSNLGDHGLRPCLRCQKEGEQCQFLPTRRGGNHGNGYTARKARELAGAATHVPDKGPENQNSSSQPTPAADTHFEDSQVDVEHLTEAPLRNPSDALEILARTSPPNRNNGPDYDDDEEDEEEPRYLQQNHPAQNQADSGSPDASQPASSPDMLRVASRSSVIVNVSSTESPYHRNASKSINSFPLIKLGLINPAQLRTYVAIFASRNNHYLPIIPENRLPSDDHHLGQFAAQEPFLLMVIVLIASRFEKDTLHAACWEYTRRHLSGITYGGLPTVGVVEGLLLLSENLPKLPKVADDEFHKVEAFMSWNLIGLAVRFGYFLGLDQKTLLPPTQKFDKQTSRERLVWTYCHVFNRQVSVRLGKELWSRGPGLAIQNPSTASMSTPLEAHSNFMASTANTTEYPTDIGSSNSHQNEGSSDNADLLQTYVQLTQILTNIHDVLYPSRDRTIALVNVGEYYRILDEFTRTITAFSTTCEIRHQWELNETIHAVLQYTKLYAYSFAFQAHVQRTTSRHKEQVSNTGTTKTLAELIFPLGVAGCPDAKYILEAIESASKLLTICVNGLFNNGALAYLPSRFYGYFSYAAVFLIKVVLTGAIDSSERKRILTLVGRTITALESSSSGADKQHLGARSARQLKTLVRTLVVATGTSMAPTPARCSPAPQEQQQLPDISISDNDYALYFNELDIGPGLDSAMAPMIDTTFLSEPFAPLFTSEIGSDMWLSLF</sequence>
<organism evidence="4 5">
    <name type="scientific">Exophiala sideris</name>
    <dbReference type="NCBI Taxonomy" id="1016849"/>
    <lineage>
        <taxon>Eukaryota</taxon>
        <taxon>Fungi</taxon>
        <taxon>Dikarya</taxon>
        <taxon>Ascomycota</taxon>
        <taxon>Pezizomycotina</taxon>
        <taxon>Eurotiomycetes</taxon>
        <taxon>Chaetothyriomycetidae</taxon>
        <taxon>Chaetothyriales</taxon>
        <taxon>Herpotrichiellaceae</taxon>
        <taxon>Exophiala</taxon>
    </lineage>
</organism>
<feature type="region of interest" description="Disordered" evidence="2">
    <location>
        <begin position="351"/>
        <end position="406"/>
    </location>
</feature>
<evidence type="ECO:0000313" key="5">
    <source>
        <dbReference type="Proteomes" id="UP000053599"/>
    </source>
</evidence>
<evidence type="ECO:0000256" key="1">
    <source>
        <dbReference type="ARBA" id="ARBA00023242"/>
    </source>
</evidence>